<protein>
    <submittedName>
        <fullName evidence="2">Uncharacterized protein</fullName>
    </submittedName>
</protein>
<evidence type="ECO:0000313" key="2">
    <source>
        <dbReference type="EMBL" id="PWW76128.1"/>
    </source>
</evidence>
<accession>A0A317SP85</accession>
<feature type="region of interest" description="Disordered" evidence="1">
    <location>
        <begin position="1"/>
        <end position="51"/>
    </location>
</feature>
<reference evidence="2 3" key="1">
    <citation type="submission" date="2018-03" db="EMBL/GenBank/DDBJ databases">
        <title>Genomes of Pezizomycetes fungi and the evolution of truffles.</title>
        <authorList>
            <person name="Murat C."/>
            <person name="Payen T."/>
            <person name="Noel B."/>
            <person name="Kuo A."/>
            <person name="Martin F.M."/>
        </authorList>
    </citation>
    <scope>NUCLEOTIDE SEQUENCE [LARGE SCALE GENOMIC DNA]</scope>
    <source>
        <strain evidence="2">091103-1</strain>
    </source>
</reference>
<feature type="compositionally biased region" description="Basic and acidic residues" evidence="1">
    <location>
        <begin position="23"/>
        <end position="34"/>
    </location>
</feature>
<dbReference type="AlphaFoldDB" id="A0A317SP85"/>
<dbReference type="EMBL" id="PYWC01000038">
    <property type="protein sequence ID" value="PWW76128.1"/>
    <property type="molecule type" value="Genomic_DNA"/>
</dbReference>
<organism evidence="2 3">
    <name type="scientific">Tuber magnatum</name>
    <name type="common">white Piedmont truffle</name>
    <dbReference type="NCBI Taxonomy" id="42249"/>
    <lineage>
        <taxon>Eukaryota</taxon>
        <taxon>Fungi</taxon>
        <taxon>Dikarya</taxon>
        <taxon>Ascomycota</taxon>
        <taxon>Pezizomycotina</taxon>
        <taxon>Pezizomycetes</taxon>
        <taxon>Pezizales</taxon>
        <taxon>Tuberaceae</taxon>
        <taxon>Tuber</taxon>
    </lineage>
</organism>
<comment type="caution">
    <text evidence="2">The sequence shown here is derived from an EMBL/GenBank/DDBJ whole genome shotgun (WGS) entry which is preliminary data.</text>
</comment>
<evidence type="ECO:0000313" key="3">
    <source>
        <dbReference type="Proteomes" id="UP000246991"/>
    </source>
</evidence>
<gene>
    <name evidence="2" type="ORF">C7212DRAFT_195922</name>
</gene>
<feature type="non-terminal residue" evidence="2">
    <location>
        <position position="1"/>
    </location>
</feature>
<name>A0A317SP85_9PEZI</name>
<sequence length="66" mass="7176">VCTHAPVAPSLVMHRIVPGQPRSRQDKPSTDTMRRCTSKNGLIVPSPDARMPAKTGSKGLIIWLLT</sequence>
<evidence type="ECO:0000256" key="1">
    <source>
        <dbReference type="SAM" id="MobiDB-lite"/>
    </source>
</evidence>
<keyword evidence="3" id="KW-1185">Reference proteome</keyword>
<dbReference type="Proteomes" id="UP000246991">
    <property type="component" value="Unassembled WGS sequence"/>
</dbReference>
<proteinExistence type="predicted"/>